<protein>
    <recommendedName>
        <fullName evidence="3">Alpha/beta hydrolase</fullName>
    </recommendedName>
</protein>
<dbReference type="RefSeq" id="WP_379873670.1">
    <property type="nucleotide sequence ID" value="NZ_JBHTBH010000015.1"/>
</dbReference>
<reference evidence="2" key="1">
    <citation type="journal article" date="2019" name="Int. J. Syst. Evol. Microbiol.">
        <title>The Global Catalogue of Microorganisms (GCM) 10K type strain sequencing project: providing services to taxonomists for standard genome sequencing and annotation.</title>
        <authorList>
            <consortium name="The Broad Institute Genomics Platform"/>
            <consortium name="The Broad Institute Genome Sequencing Center for Infectious Disease"/>
            <person name="Wu L."/>
            <person name="Ma J."/>
        </authorList>
    </citation>
    <scope>NUCLEOTIDE SEQUENCE [LARGE SCALE GENOMIC DNA]</scope>
    <source>
        <strain evidence="2">CGMCC 4.7382</strain>
    </source>
</reference>
<evidence type="ECO:0000313" key="2">
    <source>
        <dbReference type="Proteomes" id="UP001596540"/>
    </source>
</evidence>
<proteinExistence type="predicted"/>
<name>A0ABW2KMD9_9ACTN</name>
<evidence type="ECO:0000313" key="1">
    <source>
        <dbReference type="EMBL" id="MFC7331032.1"/>
    </source>
</evidence>
<comment type="caution">
    <text evidence="1">The sequence shown here is derived from an EMBL/GenBank/DDBJ whole genome shotgun (WGS) entry which is preliminary data.</text>
</comment>
<dbReference type="Proteomes" id="UP001596540">
    <property type="component" value="Unassembled WGS sequence"/>
</dbReference>
<organism evidence="1 2">
    <name type="scientific">Marinactinospora rubrisoli</name>
    <dbReference type="NCBI Taxonomy" id="2715399"/>
    <lineage>
        <taxon>Bacteria</taxon>
        <taxon>Bacillati</taxon>
        <taxon>Actinomycetota</taxon>
        <taxon>Actinomycetes</taxon>
        <taxon>Streptosporangiales</taxon>
        <taxon>Nocardiopsidaceae</taxon>
        <taxon>Marinactinospora</taxon>
    </lineage>
</organism>
<sequence>MTAHANPHAGRYALLAVSHGGGFGPGPVWEFPVPGLDGWR</sequence>
<accession>A0ABW2KMD9</accession>
<keyword evidence="2" id="KW-1185">Reference proteome</keyword>
<gene>
    <name evidence="1" type="ORF">ACFQRF_25165</name>
</gene>
<dbReference type="EMBL" id="JBHTBH010000015">
    <property type="protein sequence ID" value="MFC7331032.1"/>
    <property type="molecule type" value="Genomic_DNA"/>
</dbReference>
<evidence type="ECO:0008006" key="3">
    <source>
        <dbReference type="Google" id="ProtNLM"/>
    </source>
</evidence>